<name>A0A448DM68_PSEFL</name>
<dbReference type="RefSeq" id="WP_126359719.1">
    <property type="nucleotide sequence ID" value="NZ_LR134318.1"/>
</dbReference>
<dbReference type="EMBL" id="LR134318">
    <property type="protein sequence ID" value="VEF07953.1"/>
    <property type="molecule type" value="Genomic_DNA"/>
</dbReference>
<dbReference type="Proteomes" id="UP000281909">
    <property type="component" value="Chromosome"/>
</dbReference>
<dbReference type="Pfam" id="PF10720">
    <property type="entry name" value="DUF2515"/>
    <property type="match status" value="1"/>
</dbReference>
<sequence>MSQCFNEHASDSQRLNHAITPIDECACSDEVLYGERMRVTQVPVLTCQCLWRTYQSQAEEIVAPKGVFITDPVKRNRAINAAYARLWQHDKRFQWAGLAAFASKQVGCGLLHAAESIERIRGEYEARQRVRAGRSESGLLTPEKMPEQADDLREYQLAQARNPVSAMDVRVPGEKLSVVEQQFRHVYEMMAMGNTTLFLDVYPLHQFYALRGLGELKKCLEERQNIYGHVKFSVLWPVGQKQLRFGLRFPEVLKAFEAVERGNIAESVEHLARHEQRNILQPTIYEDGHLVTLLRGNHLSYVTGFPSGVAQAIELTLTSQCRGVDDGRTISFSNHPFADLSDVDQRMEFVLRAAARFDQMLNDENKDSLAQSIGEIAAMEGT</sequence>
<dbReference type="OrthoDB" id="143720at2"/>
<organism evidence="1 2">
    <name type="scientific">Pseudomonas fluorescens</name>
    <dbReference type="NCBI Taxonomy" id="294"/>
    <lineage>
        <taxon>Bacteria</taxon>
        <taxon>Pseudomonadati</taxon>
        <taxon>Pseudomonadota</taxon>
        <taxon>Gammaproteobacteria</taxon>
        <taxon>Pseudomonadales</taxon>
        <taxon>Pseudomonadaceae</taxon>
        <taxon>Pseudomonas</taxon>
    </lineage>
</organism>
<dbReference type="InterPro" id="IPR019658">
    <property type="entry name" value="DUF2515"/>
</dbReference>
<dbReference type="AlphaFoldDB" id="A0A448DM68"/>
<reference evidence="1 2" key="1">
    <citation type="submission" date="2018-12" db="EMBL/GenBank/DDBJ databases">
        <authorList>
            <consortium name="Pathogen Informatics"/>
        </authorList>
    </citation>
    <scope>NUCLEOTIDE SEQUENCE [LARGE SCALE GENOMIC DNA]</scope>
    <source>
        <strain evidence="1 2">NCTC9428</strain>
    </source>
</reference>
<gene>
    <name evidence="1" type="ORF">NCTC9428_00615</name>
</gene>
<evidence type="ECO:0000313" key="2">
    <source>
        <dbReference type="Proteomes" id="UP000281909"/>
    </source>
</evidence>
<proteinExistence type="predicted"/>
<evidence type="ECO:0000313" key="1">
    <source>
        <dbReference type="EMBL" id="VEF07953.1"/>
    </source>
</evidence>
<protein>
    <submittedName>
        <fullName evidence="1">Uncharacterized protein</fullName>
    </submittedName>
</protein>
<accession>A0A448DM68</accession>